<comment type="caution">
    <text evidence="2">The sequence shown here is derived from an EMBL/GenBank/DDBJ whole genome shotgun (WGS) entry which is preliminary data.</text>
</comment>
<evidence type="ECO:0000256" key="1">
    <source>
        <dbReference type="SAM" id="MobiDB-lite"/>
    </source>
</evidence>
<evidence type="ECO:0000313" key="2">
    <source>
        <dbReference type="EMBL" id="OGC93199.1"/>
    </source>
</evidence>
<proteinExistence type="predicted"/>
<protein>
    <submittedName>
        <fullName evidence="2">Uncharacterized protein</fullName>
    </submittedName>
</protein>
<evidence type="ECO:0000313" key="3">
    <source>
        <dbReference type="Proteomes" id="UP000178176"/>
    </source>
</evidence>
<feature type="region of interest" description="Disordered" evidence="1">
    <location>
        <begin position="79"/>
        <end position="99"/>
    </location>
</feature>
<dbReference type="EMBL" id="MEXH01000001">
    <property type="protein sequence ID" value="OGC93199.1"/>
    <property type="molecule type" value="Genomic_DNA"/>
</dbReference>
<dbReference type="Proteomes" id="UP000178176">
    <property type="component" value="Unassembled WGS sequence"/>
</dbReference>
<organism evidence="2 3">
    <name type="scientific">Candidatus Amesbacteria bacterium RIFCSPHIGHO2_01_FULL_48_32b</name>
    <dbReference type="NCBI Taxonomy" id="1797253"/>
    <lineage>
        <taxon>Bacteria</taxon>
        <taxon>Candidatus Amesiibacteriota</taxon>
    </lineage>
</organism>
<reference evidence="2 3" key="1">
    <citation type="journal article" date="2016" name="Nat. Commun.">
        <title>Thousands of microbial genomes shed light on interconnected biogeochemical processes in an aquifer system.</title>
        <authorList>
            <person name="Anantharaman K."/>
            <person name="Brown C.T."/>
            <person name="Hug L.A."/>
            <person name="Sharon I."/>
            <person name="Castelle C.J."/>
            <person name="Probst A.J."/>
            <person name="Thomas B.C."/>
            <person name="Singh A."/>
            <person name="Wilkins M.J."/>
            <person name="Karaoz U."/>
            <person name="Brodie E.L."/>
            <person name="Williams K.H."/>
            <person name="Hubbard S.S."/>
            <person name="Banfield J.F."/>
        </authorList>
    </citation>
    <scope>NUCLEOTIDE SEQUENCE [LARGE SCALE GENOMIC DNA]</scope>
</reference>
<name>A0A1F4YGU5_9BACT</name>
<dbReference type="AlphaFoldDB" id="A0A1F4YGU5"/>
<gene>
    <name evidence="2" type="ORF">A2876_04835</name>
</gene>
<sequence>MSKVEGLMAQAGCTEAYCPGNLGVEGRCFEDAILAELVGPGNVVAEAERCEKGKTGCPFADLCLERNKENIARARAEVEAAGKRQEEEIRKGTRRRKKR</sequence>
<accession>A0A1F4YGU5</accession>
<feature type="compositionally biased region" description="Basic and acidic residues" evidence="1">
    <location>
        <begin position="79"/>
        <end position="91"/>
    </location>
</feature>